<dbReference type="EMBL" id="CAUJNA010001702">
    <property type="protein sequence ID" value="CAJ1388512.1"/>
    <property type="molecule type" value="Genomic_DNA"/>
</dbReference>
<dbReference type="GO" id="GO:0030488">
    <property type="term" value="P:tRNA methylation"/>
    <property type="evidence" value="ECO:0007669"/>
    <property type="project" value="TreeGrafter"/>
</dbReference>
<evidence type="ECO:0000259" key="1">
    <source>
        <dbReference type="PROSITE" id="PS50076"/>
    </source>
</evidence>
<keyword evidence="3" id="KW-1185">Reference proteome</keyword>
<dbReference type="PANTHER" id="PTHR14911:SF13">
    <property type="entry name" value="TRNA (GUANINE(6)-N2)-METHYLTRANSFERASE THUMP3"/>
    <property type="match status" value="1"/>
</dbReference>
<dbReference type="CDD" id="cd06257">
    <property type="entry name" value="DnaJ"/>
    <property type="match status" value="1"/>
</dbReference>
<sequence>MAPLDDAFERIGNSGDGSHAAQGLERLTAWLGDAEANLIMAVTSVGLPATIARELSVFHGAESVALRNRLYFPWRGEGRCPTVHGASSLLTVFALASGQDLAELRSAKDTHAAFADFVEQAARALRSVLPPYMVLCAESKDDPGANPPGRKISFTGQCRVGHRGAEQIALGDVDWALLKQALRGGVQRATGWVLEPRSAEAEVRVVAFFGDNHVALGVEVKEGETHQAPSILWSRLPRPGMQTNIAGAMAALAAEAVVGDTHAGESIVVDPTCGMGTLLLAAARAWPQVCSRPLRLVGREADPGQLQNCMSNFVACQLDASDIRLGDGRGAAAFADLADGSVDALLCDLPSGVVHKASSDFKSYSAFLQLAERIVRPGGRCILLSERHDVLRRTISDSWKEVASYVLGRGEANRLQFLLVALERGFTYLCARGQGAIRQEHRRRATDLVRRAVSEAVATEDLAPPVDYRESPWEVLHEAYQAEGRRCWGPGFDGKVPGYIAECLRRDHPASEEEPPFRRRWLKRREEEKEETTDPYKTLGVAQNATLKEIRRAYIRLAKETHPDTGGDSVEFQDVLVAYRILSDDERRKEFDKSGCDTGDVPEEERKVRLPHVEVLRNAVMNHREVKWDPDMANLAGQVGTVQFDDPEFGITEVVVWVSKDEGYSAWVPSSILIHLNPDGVEQPYQDYQQALVKVNQGALMRPESPEKQYTRTVQYTLGWAAFDSGVKSKPDPLRDAAFAQVFFKRDREAEDRGVVLDIGCGHGSGSRLFASSRKFDLVFGLDINSTALYQARMESEDEEMGPEQGLFLLRGDAQELPFRDQQVDYVWWSFGWHEAERPEEVLRGIYRILKVGGRVAIATAAGKPLAKEIMSKLGELGFSEMTMYPPRSKVFLNYATKPR</sequence>
<dbReference type="SUPFAM" id="SSF53335">
    <property type="entry name" value="S-adenosyl-L-methionine-dependent methyltransferases"/>
    <property type="match status" value="2"/>
</dbReference>
<dbReference type="InterPro" id="IPR013216">
    <property type="entry name" value="Methyltransf_11"/>
</dbReference>
<dbReference type="CDD" id="cd02440">
    <property type="entry name" value="AdoMet_MTases"/>
    <property type="match status" value="2"/>
</dbReference>
<feature type="domain" description="J" evidence="1">
    <location>
        <begin position="534"/>
        <end position="595"/>
    </location>
</feature>
<dbReference type="Pfam" id="PF00226">
    <property type="entry name" value="DnaJ"/>
    <property type="match status" value="1"/>
</dbReference>
<gene>
    <name evidence="2" type="ORF">EVOR1521_LOCUS14363</name>
</gene>
<dbReference type="Pfam" id="PF08241">
    <property type="entry name" value="Methyltransf_11"/>
    <property type="match status" value="1"/>
</dbReference>
<comment type="caution">
    <text evidence="2">The sequence shown here is derived from an EMBL/GenBank/DDBJ whole genome shotgun (WGS) entry which is preliminary data.</text>
</comment>
<dbReference type="GO" id="GO:0016423">
    <property type="term" value="F:tRNA (guanine) methyltransferase activity"/>
    <property type="evidence" value="ECO:0007669"/>
    <property type="project" value="TreeGrafter"/>
</dbReference>
<dbReference type="InterPro" id="IPR000241">
    <property type="entry name" value="RlmKL-like_Mtase"/>
</dbReference>
<dbReference type="Gene3D" id="1.10.287.110">
    <property type="entry name" value="DnaJ domain"/>
    <property type="match status" value="1"/>
</dbReference>
<dbReference type="PANTHER" id="PTHR14911">
    <property type="entry name" value="THUMP DOMAIN-CONTAINING"/>
    <property type="match status" value="1"/>
</dbReference>
<protein>
    <recommendedName>
        <fullName evidence="1">J domain-containing protein</fullName>
    </recommendedName>
</protein>
<evidence type="ECO:0000313" key="3">
    <source>
        <dbReference type="Proteomes" id="UP001178507"/>
    </source>
</evidence>
<dbReference type="InterPro" id="IPR001623">
    <property type="entry name" value="DnaJ_domain"/>
</dbReference>
<dbReference type="PRINTS" id="PR00625">
    <property type="entry name" value="JDOMAIN"/>
</dbReference>
<dbReference type="GO" id="GO:0043527">
    <property type="term" value="C:tRNA methyltransferase complex"/>
    <property type="evidence" value="ECO:0007669"/>
    <property type="project" value="UniProtKB-ARBA"/>
</dbReference>
<reference evidence="2" key="1">
    <citation type="submission" date="2023-08" db="EMBL/GenBank/DDBJ databases">
        <authorList>
            <person name="Chen Y."/>
            <person name="Shah S."/>
            <person name="Dougan E. K."/>
            <person name="Thang M."/>
            <person name="Chan C."/>
        </authorList>
    </citation>
    <scope>NUCLEOTIDE SEQUENCE</scope>
</reference>
<dbReference type="SUPFAM" id="SSF46565">
    <property type="entry name" value="Chaperone J-domain"/>
    <property type="match status" value="1"/>
</dbReference>
<dbReference type="Pfam" id="PF01170">
    <property type="entry name" value="UPF0020"/>
    <property type="match status" value="1"/>
</dbReference>
<dbReference type="SMART" id="SM00271">
    <property type="entry name" value="DnaJ"/>
    <property type="match status" value="1"/>
</dbReference>
<dbReference type="InterPro" id="IPR029063">
    <property type="entry name" value="SAM-dependent_MTases_sf"/>
</dbReference>
<dbReference type="InterPro" id="IPR036869">
    <property type="entry name" value="J_dom_sf"/>
</dbReference>
<evidence type="ECO:0000313" key="2">
    <source>
        <dbReference type="EMBL" id="CAJ1388512.1"/>
    </source>
</evidence>
<organism evidence="2 3">
    <name type="scientific">Effrenium voratum</name>
    <dbReference type="NCBI Taxonomy" id="2562239"/>
    <lineage>
        <taxon>Eukaryota</taxon>
        <taxon>Sar</taxon>
        <taxon>Alveolata</taxon>
        <taxon>Dinophyceae</taxon>
        <taxon>Suessiales</taxon>
        <taxon>Symbiodiniaceae</taxon>
        <taxon>Effrenium</taxon>
    </lineage>
</organism>
<proteinExistence type="predicted"/>
<dbReference type="PROSITE" id="PS50076">
    <property type="entry name" value="DNAJ_2"/>
    <property type="match status" value="1"/>
</dbReference>
<dbReference type="AlphaFoldDB" id="A0AA36N1E0"/>
<accession>A0AA36N1E0</accession>
<dbReference type="Proteomes" id="UP001178507">
    <property type="component" value="Unassembled WGS sequence"/>
</dbReference>
<dbReference type="Gene3D" id="3.40.50.150">
    <property type="entry name" value="Vaccinia Virus protein VP39"/>
    <property type="match status" value="2"/>
</dbReference>
<name>A0AA36N1E0_9DINO</name>